<accession>A0A9N9SMB8</accession>
<keyword evidence="4 8" id="KW-1133">Transmembrane helix</keyword>
<evidence type="ECO:0000256" key="1">
    <source>
        <dbReference type="ARBA" id="ARBA00004651"/>
    </source>
</evidence>
<feature type="transmembrane region" description="Helical" evidence="8">
    <location>
        <begin position="178"/>
        <end position="194"/>
    </location>
</feature>
<evidence type="ECO:0008006" key="11">
    <source>
        <dbReference type="Google" id="ProtNLM"/>
    </source>
</evidence>
<evidence type="ECO:0000313" key="9">
    <source>
        <dbReference type="EMBL" id="CAG9826617.1"/>
    </source>
</evidence>
<evidence type="ECO:0000256" key="6">
    <source>
        <dbReference type="ARBA" id="ARBA00023170"/>
    </source>
</evidence>
<dbReference type="PANTHER" id="PTHR42643:SF30">
    <property type="entry name" value="IONOTROPIC RECEPTOR 40A-RELATED"/>
    <property type="match status" value="1"/>
</dbReference>
<comment type="subcellular location">
    <subcellularLocation>
        <location evidence="1">Cell membrane</location>
        <topology evidence="1">Multi-pass membrane protein</topology>
    </subcellularLocation>
</comment>
<sequence>MRNTNDFFEKRSLKLSKLDVTWRPFPPFVVSPKEGIHVEVINMVASYLHVNINYVESQYPVNPYSAEPEFKQNMYDFSSMPFMNQTFQFDKTITFTKDVSVYVIPRIIVNDEWQIFYREFDNTIWICFSVVVLFFYVLLQLINLMFPYQSNFSVFEIILGILLGSIGGINARTASLKLLLTLFIFFSLLFTTIYRSKMFDIMKTDLSIQLIKSKEDILKSNLKLGMPGESFVQLFKMSQNVFDSSLTANDRVVNCFSFRACVDRVAFNKDIVTKRLIKAVRSLTPTFYLDSKGRPLIDLIKDPHVVPFHFGILFRKGHPMFEKFNKNILLLIEAGFIRHVCRAHDKKYEKAIILAQNKKVLKYSNLQLGTLRSTFFIYLVGITASIIVFSIEIFV</sequence>
<dbReference type="InterPro" id="IPR052192">
    <property type="entry name" value="Insect_Ionotropic_Sensory_Rcpt"/>
</dbReference>
<feature type="transmembrane region" description="Helical" evidence="8">
    <location>
        <begin position="375"/>
        <end position="394"/>
    </location>
</feature>
<keyword evidence="6" id="KW-0675">Receptor</keyword>
<feature type="transmembrane region" description="Helical" evidence="8">
    <location>
        <begin position="124"/>
        <end position="146"/>
    </location>
</feature>
<dbReference type="GO" id="GO:0005886">
    <property type="term" value="C:plasma membrane"/>
    <property type="evidence" value="ECO:0007669"/>
    <property type="project" value="UniProtKB-SubCell"/>
</dbReference>
<dbReference type="Proteomes" id="UP001153709">
    <property type="component" value="Chromosome 1"/>
</dbReference>
<evidence type="ECO:0000313" key="10">
    <source>
        <dbReference type="Proteomes" id="UP001153709"/>
    </source>
</evidence>
<protein>
    <recommendedName>
        <fullName evidence="11">Ionotropic receptor</fullName>
    </recommendedName>
</protein>
<dbReference type="SUPFAM" id="SSF53850">
    <property type="entry name" value="Periplasmic binding protein-like II"/>
    <property type="match status" value="1"/>
</dbReference>
<keyword evidence="3 8" id="KW-0812">Transmembrane</keyword>
<name>A0A9N9SMB8_DIABA</name>
<keyword evidence="10" id="KW-1185">Reference proteome</keyword>
<evidence type="ECO:0000256" key="2">
    <source>
        <dbReference type="ARBA" id="ARBA00022475"/>
    </source>
</evidence>
<evidence type="ECO:0000256" key="3">
    <source>
        <dbReference type="ARBA" id="ARBA00022692"/>
    </source>
</evidence>
<keyword evidence="7" id="KW-0325">Glycoprotein</keyword>
<evidence type="ECO:0000256" key="8">
    <source>
        <dbReference type="SAM" id="Phobius"/>
    </source>
</evidence>
<dbReference type="EMBL" id="OU898276">
    <property type="protein sequence ID" value="CAG9826617.1"/>
    <property type="molecule type" value="Genomic_DNA"/>
</dbReference>
<reference evidence="9" key="1">
    <citation type="submission" date="2022-01" db="EMBL/GenBank/DDBJ databases">
        <authorList>
            <person name="King R."/>
        </authorList>
    </citation>
    <scope>NUCLEOTIDE SEQUENCE</scope>
</reference>
<keyword evidence="5 8" id="KW-0472">Membrane</keyword>
<dbReference type="OrthoDB" id="6430908at2759"/>
<dbReference type="PANTHER" id="PTHR42643">
    <property type="entry name" value="IONOTROPIC RECEPTOR 20A-RELATED"/>
    <property type="match status" value="1"/>
</dbReference>
<keyword evidence="2" id="KW-1003">Cell membrane</keyword>
<evidence type="ECO:0000256" key="7">
    <source>
        <dbReference type="ARBA" id="ARBA00023180"/>
    </source>
</evidence>
<dbReference type="AlphaFoldDB" id="A0A9N9SMB8"/>
<feature type="transmembrane region" description="Helical" evidence="8">
    <location>
        <begin position="152"/>
        <end position="171"/>
    </location>
</feature>
<dbReference type="Gene3D" id="1.10.287.70">
    <property type="match status" value="1"/>
</dbReference>
<gene>
    <name evidence="9" type="ORF">DIABBA_LOCUS718</name>
</gene>
<proteinExistence type="predicted"/>
<evidence type="ECO:0000256" key="5">
    <source>
        <dbReference type="ARBA" id="ARBA00023136"/>
    </source>
</evidence>
<organism evidence="9 10">
    <name type="scientific">Diabrotica balteata</name>
    <name type="common">Banded cucumber beetle</name>
    <dbReference type="NCBI Taxonomy" id="107213"/>
    <lineage>
        <taxon>Eukaryota</taxon>
        <taxon>Metazoa</taxon>
        <taxon>Ecdysozoa</taxon>
        <taxon>Arthropoda</taxon>
        <taxon>Hexapoda</taxon>
        <taxon>Insecta</taxon>
        <taxon>Pterygota</taxon>
        <taxon>Neoptera</taxon>
        <taxon>Endopterygota</taxon>
        <taxon>Coleoptera</taxon>
        <taxon>Polyphaga</taxon>
        <taxon>Cucujiformia</taxon>
        <taxon>Chrysomeloidea</taxon>
        <taxon>Chrysomelidae</taxon>
        <taxon>Galerucinae</taxon>
        <taxon>Diabroticina</taxon>
        <taxon>Diabroticites</taxon>
        <taxon>Diabrotica</taxon>
    </lineage>
</organism>
<evidence type="ECO:0000256" key="4">
    <source>
        <dbReference type="ARBA" id="ARBA00022989"/>
    </source>
</evidence>